<name>A0ABD6QQV2_MYCFO</name>
<dbReference type="GO" id="GO:0009307">
    <property type="term" value="P:DNA restriction-modification system"/>
    <property type="evidence" value="ECO:0007669"/>
    <property type="project" value="UniProtKB-KW"/>
</dbReference>
<comment type="similarity">
    <text evidence="1">Belongs to the N(4)/N(6)-methyltransferase family. N(4) subfamily.</text>
</comment>
<evidence type="ECO:0000313" key="12">
    <source>
        <dbReference type="Proteomes" id="UP000187001"/>
    </source>
</evidence>
<evidence type="ECO:0000256" key="3">
    <source>
        <dbReference type="ARBA" id="ARBA00022679"/>
    </source>
</evidence>
<feature type="region of interest" description="Disordered" evidence="9">
    <location>
        <begin position="102"/>
        <end position="121"/>
    </location>
</feature>
<dbReference type="GO" id="GO:0015667">
    <property type="term" value="F:site-specific DNA-methyltransferase (cytosine-N4-specific) activity"/>
    <property type="evidence" value="ECO:0007669"/>
    <property type="project" value="UniProtKB-EC"/>
</dbReference>
<comment type="caution">
    <text evidence="11">The sequence shown here is derived from an EMBL/GenBank/DDBJ whole genome shotgun (WGS) entry which is preliminary data.</text>
</comment>
<dbReference type="PRINTS" id="PR00508">
    <property type="entry name" value="S21N4MTFRASE"/>
</dbReference>
<feature type="region of interest" description="Disordered" evidence="9">
    <location>
        <begin position="212"/>
        <end position="268"/>
    </location>
</feature>
<evidence type="ECO:0000313" key="11">
    <source>
        <dbReference type="EMBL" id="OMC48955.1"/>
    </source>
</evidence>
<evidence type="ECO:0000256" key="5">
    <source>
        <dbReference type="ARBA" id="ARBA00022747"/>
    </source>
</evidence>
<accession>A0ABD6QQV2</accession>
<dbReference type="Gene3D" id="3.40.50.150">
    <property type="entry name" value="Vaccinia Virus protein VP39"/>
    <property type="match status" value="1"/>
</dbReference>
<protein>
    <recommendedName>
        <fullName evidence="8">Methyltransferase</fullName>
        <ecNumber evidence="8">2.1.1.-</ecNumber>
    </recommendedName>
</protein>
<dbReference type="GO" id="GO:0003677">
    <property type="term" value="F:DNA binding"/>
    <property type="evidence" value="ECO:0007669"/>
    <property type="project" value="UniProtKB-KW"/>
</dbReference>
<dbReference type="PANTHER" id="PTHR13370">
    <property type="entry name" value="RNA METHYLASE-RELATED"/>
    <property type="match status" value="1"/>
</dbReference>
<dbReference type="EC" id="2.1.1.-" evidence="8"/>
<evidence type="ECO:0000259" key="10">
    <source>
        <dbReference type="Pfam" id="PF01555"/>
    </source>
</evidence>
<evidence type="ECO:0000256" key="1">
    <source>
        <dbReference type="ARBA" id="ARBA00010203"/>
    </source>
</evidence>
<dbReference type="Pfam" id="PF01555">
    <property type="entry name" value="N6_N4_Mtase"/>
    <property type="match status" value="1"/>
</dbReference>
<evidence type="ECO:0000256" key="9">
    <source>
        <dbReference type="SAM" id="MobiDB-lite"/>
    </source>
</evidence>
<keyword evidence="2 11" id="KW-0489">Methyltransferase</keyword>
<evidence type="ECO:0000256" key="8">
    <source>
        <dbReference type="RuleBase" id="RU362026"/>
    </source>
</evidence>
<dbReference type="Proteomes" id="UP000187001">
    <property type="component" value="Unassembled WGS sequence"/>
</dbReference>
<keyword evidence="5" id="KW-0680">Restriction system</keyword>
<organism evidence="11 12">
    <name type="scientific">Mycolicibacterium fortuitum</name>
    <name type="common">Mycobacterium fortuitum</name>
    <dbReference type="NCBI Taxonomy" id="1766"/>
    <lineage>
        <taxon>Bacteria</taxon>
        <taxon>Bacillati</taxon>
        <taxon>Actinomycetota</taxon>
        <taxon>Actinomycetes</taxon>
        <taxon>Mycobacteriales</taxon>
        <taxon>Mycobacteriaceae</taxon>
        <taxon>Mycolicibacterium</taxon>
    </lineage>
</organism>
<reference evidence="11 12" key="1">
    <citation type="submission" date="2016-07" db="EMBL/GenBank/DDBJ databases">
        <authorList>
            <person name="Sutton G."/>
            <person name="Brinkac L."/>
            <person name="Sanka R."/>
            <person name="Adams M."/>
            <person name="Lau E."/>
            <person name="Kumar A."/>
            <person name="Macaden R."/>
        </authorList>
    </citation>
    <scope>NUCLEOTIDE SEQUENCE [LARGE SCALE GENOMIC DNA]</scope>
    <source>
        <strain evidence="11 12">GA-0871</strain>
    </source>
</reference>
<dbReference type="InterPro" id="IPR029063">
    <property type="entry name" value="SAM-dependent_MTases_sf"/>
</dbReference>
<sequence length="359" mass="39334">MRSLIELPEQLNYYTDDQVTLHLGDALQICRQLNSGAADCIVTSPPYFGLRDYGTEGQYGLEDSPAEYVENLRGLFTELHRVLADDGTLWLNLGDSYSFGSTPLHNTNSPNKNRDGSRDNTSDAIGAALAARKQNSGLAAKNLLGIPWRVAFALQDDGWILRNAIIWHKPNGMPESVTDRLSKRYEHVFLFSKQDTYWFDLDAVRVEYSGDRTPSRTARTGATNKGNSIATPWRADRTPYPDMQPQSMKASTGANKRDEFTDRGGRNPGDVWVIPTQPFAAAHFAVMPIALAQHCVLAGCKPGGIVLDPFSGSGTTGLAAQRAGRRYVGIDINAEYLDLSLSHPKRLQGATLDFGTGAP</sequence>
<dbReference type="SUPFAM" id="SSF53335">
    <property type="entry name" value="S-adenosyl-L-methionine-dependent methyltransferases"/>
    <property type="match status" value="1"/>
</dbReference>
<feature type="domain" description="DNA methylase N-4/N-6" evidence="10">
    <location>
        <begin position="39"/>
        <end position="340"/>
    </location>
</feature>
<feature type="compositionally biased region" description="Polar residues" evidence="9">
    <location>
        <begin position="102"/>
        <end position="111"/>
    </location>
</feature>
<evidence type="ECO:0000256" key="4">
    <source>
        <dbReference type="ARBA" id="ARBA00022691"/>
    </source>
</evidence>
<keyword evidence="4" id="KW-0949">S-adenosyl-L-methionine</keyword>
<dbReference type="AlphaFoldDB" id="A0ABD6QQV2"/>
<keyword evidence="3" id="KW-0808">Transferase</keyword>
<dbReference type="InterPro" id="IPR002941">
    <property type="entry name" value="DNA_methylase_N4/N6"/>
</dbReference>
<feature type="compositionally biased region" description="Basic and acidic residues" evidence="9">
    <location>
        <begin position="112"/>
        <end position="121"/>
    </location>
</feature>
<evidence type="ECO:0000256" key="2">
    <source>
        <dbReference type="ARBA" id="ARBA00022603"/>
    </source>
</evidence>
<feature type="compositionally biased region" description="Polar residues" evidence="9">
    <location>
        <begin position="215"/>
        <end position="230"/>
    </location>
</feature>
<evidence type="ECO:0000256" key="7">
    <source>
        <dbReference type="ARBA" id="ARBA00049120"/>
    </source>
</evidence>
<gene>
    <name evidence="11" type="ORF">A5742_21375</name>
</gene>
<dbReference type="EMBL" id="MBER01000033">
    <property type="protein sequence ID" value="OMC48955.1"/>
    <property type="molecule type" value="Genomic_DNA"/>
</dbReference>
<dbReference type="InterPro" id="IPR017985">
    <property type="entry name" value="MeTrfase_CN4_CS"/>
</dbReference>
<dbReference type="PANTHER" id="PTHR13370:SF3">
    <property type="entry name" value="TRNA (GUANINE(10)-N2)-METHYLTRANSFERASE HOMOLOG"/>
    <property type="match status" value="1"/>
</dbReference>
<evidence type="ECO:0000256" key="6">
    <source>
        <dbReference type="ARBA" id="ARBA00023125"/>
    </source>
</evidence>
<comment type="catalytic activity">
    <reaction evidence="7">
        <text>a 2'-deoxycytidine in DNA + S-adenosyl-L-methionine = an N(4)-methyl-2'-deoxycytidine in DNA + S-adenosyl-L-homocysteine + H(+)</text>
        <dbReference type="Rhea" id="RHEA:16857"/>
        <dbReference type="Rhea" id="RHEA-COMP:11369"/>
        <dbReference type="Rhea" id="RHEA-COMP:13674"/>
        <dbReference type="ChEBI" id="CHEBI:15378"/>
        <dbReference type="ChEBI" id="CHEBI:57856"/>
        <dbReference type="ChEBI" id="CHEBI:59789"/>
        <dbReference type="ChEBI" id="CHEBI:85452"/>
        <dbReference type="ChEBI" id="CHEBI:137933"/>
        <dbReference type="EC" id="2.1.1.113"/>
    </reaction>
</comment>
<feature type="compositionally biased region" description="Polar residues" evidence="9">
    <location>
        <begin position="244"/>
        <end position="254"/>
    </location>
</feature>
<feature type="compositionally biased region" description="Basic and acidic residues" evidence="9">
    <location>
        <begin position="255"/>
        <end position="265"/>
    </location>
</feature>
<proteinExistence type="inferred from homology"/>
<dbReference type="RefSeq" id="WP_076203929.1">
    <property type="nucleotide sequence ID" value="NZ_MBER01000033.1"/>
</dbReference>
<dbReference type="GO" id="GO:0032259">
    <property type="term" value="P:methylation"/>
    <property type="evidence" value="ECO:0007669"/>
    <property type="project" value="UniProtKB-KW"/>
</dbReference>
<dbReference type="InterPro" id="IPR001091">
    <property type="entry name" value="RM_Methyltransferase"/>
</dbReference>
<keyword evidence="6" id="KW-0238">DNA-binding</keyword>
<dbReference type="PROSITE" id="PS00093">
    <property type="entry name" value="N4_MTASE"/>
    <property type="match status" value="1"/>
</dbReference>